<dbReference type="STRING" id="1810504.PG2T_02805"/>
<gene>
    <name evidence="1" type="ORF">PG2T_02805</name>
</gene>
<dbReference type="InParanoid" id="A0A1B1YR42"/>
<dbReference type="AlphaFoldDB" id="A0A1B1YR42"/>
<dbReference type="Proteomes" id="UP000092952">
    <property type="component" value="Chromosome"/>
</dbReference>
<reference evidence="2" key="1">
    <citation type="submission" date="2016-03" db="EMBL/GenBank/DDBJ databases">
        <title>Complete genome sequence of Solimmundus cernigliae, representing a novel lineage of polycyclic aromatic hydrocarbon degraders within the Gammaproteobacteria.</title>
        <authorList>
            <person name="Singleton D.R."/>
            <person name="Dickey A.N."/>
            <person name="Scholl E.H."/>
            <person name="Wright F.A."/>
            <person name="Aitken M.D."/>
        </authorList>
    </citation>
    <scope>NUCLEOTIDE SEQUENCE [LARGE SCALE GENOMIC DNA]</scope>
    <source>
        <strain evidence="2">TR3.2</strain>
    </source>
</reference>
<name>A0A1B1YR42_9GAMM</name>
<protein>
    <recommendedName>
        <fullName evidence="3">Transmembrane cytochrome oxidase associated protein</fullName>
    </recommendedName>
</protein>
<proteinExistence type="predicted"/>
<evidence type="ECO:0000313" key="1">
    <source>
        <dbReference type="EMBL" id="ANX03223.1"/>
    </source>
</evidence>
<dbReference type="EMBL" id="CP014671">
    <property type="protein sequence ID" value="ANX03223.1"/>
    <property type="molecule type" value="Genomic_DNA"/>
</dbReference>
<evidence type="ECO:0000313" key="2">
    <source>
        <dbReference type="Proteomes" id="UP000092952"/>
    </source>
</evidence>
<keyword evidence="2" id="KW-1185">Reference proteome</keyword>
<organism evidence="1 2">
    <name type="scientific">Immundisolibacter cernigliae</name>
    <dbReference type="NCBI Taxonomy" id="1810504"/>
    <lineage>
        <taxon>Bacteria</taxon>
        <taxon>Pseudomonadati</taxon>
        <taxon>Pseudomonadota</taxon>
        <taxon>Gammaproteobacteria</taxon>
        <taxon>Immundisolibacterales</taxon>
        <taxon>Immundisolibacteraceae</taxon>
        <taxon>Immundisolibacter</taxon>
    </lineage>
</organism>
<dbReference type="OrthoDB" id="9785445at2"/>
<sequence>MNEQARAAQRRSRLLLVGLAALFFGPLLLSWGYRQLGLDWYPAPRLSGVLIQPPIAVPLDTVAAIPAGRWKLVVAGPCDEACWKTLVDLRQIGRSLPRYQEALARLYVHPPGQGLSAERLEEQPGMVQFEDQNGSLLAALSDAAPPSDTAFVLVDPRNFAMLRFRKDYDPRAARKDIDHLLRRFVAN</sequence>
<dbReference type="KEGG" id="gbi:PG2T_02805"/>
<dbReference type="RefSeq" id="WP_068802729.1">
    <property type="nucleotide sequence ID" value="NZ_CP014671.1"/>
</dbReference>
<accession>A0A1B1YR42</accession>
<evidence type="ECO:0008006" key="3">
    <source>
        <dbReference type="Google" id="ProtNLM"/>
    </source>
</evidence>